<dbReference type="InterPro" id="IPR036397">
    <property type="entry name" value="RNaseH_sf"/>
</dbReference>
<evidence type="ECO:0000313" key="3">
    <source>
        <dbReference type="Proteomes" id="UP000035681"/>
    </source>
</evidence>
<dbReference type="GO" id="GO:0003676">
    <property type="term" value="F:nucleic acid binding"/>
    <property type="evidence" value="ECO:0007669"/>
    <property type="project" value="InterPro"/>
</dbReference>
<organism evidence="3 4">
    <name type="scientific">Strongyloides stercoralis</name>
    <name type="common">Threadworm</name>
    <dbReference type="NCBI Taxonomy" id="6248"/>
    <lineage>
        <taxon>Eukaryota</taxon>
        <taxon>Metazoa</taxon>
        <taxon>Ecdysozoa</taxon>
        <taxon>Nematoda</taxon>
        <taxon>Chromadorea</taxon>
        <taxon>Rhabditida</taxon>
        <taxon>Tylenchina</taxon>
        <taxon>Panagrolaimomorpha</taxon>
        <taxon>Strongyloidoidea</taxon>
        <taxon>Strongyloididae</taxon>
        <taxon>Strongyloides</taxon>
    </lineage>
</organism>
<dbReference type="SUPFAM" id="SSF56672">
    <property type="entry name" value="DNA/RNA polymerases"/>
    <property type="match status" value="1"/>
</dbReference>
<keyword evidence="3" id="KW-1185">Reference proteome</keyword>
<dbReference type="AlphaFoldDB" id="A0AAF5DLA4"/>
<dbReference type="InterPro" id="IPR001584">
    <property type="entry name" value="Integrase_cat-core"/>
</dbReference>
<dbReference type="GO" id="GO:0042575">
    <property type="term" value="C:DNA polymerase complex"/>
    <property type="evidence" value="ECO:0007669"/>
    <property type="project" value="UniProtKB-ARBA"/>
</dbReference>
<dbReference type="InterPro" id="IPR043128">
    <property type="entry name" value="Rev_trsase/Diguanyl_cyclase"/>
</dbReference>
<evidence type="ECO:0000313" key="4">
    <source>
        <dbReference type="WBParaSite" id="TCONS_00013656.p1"/>
    </source>
</evidence>
<dbReference type="GO" id="GO:0015074">
    <property type="term" value="P:DNA integration"/>
    <property type="evidence" value="ECO:0007669"/>
    <property type="project" value="InterPro"/>
</dbReference>
<sequence>KKYNEKLFQGNLDSCTENLTRENLSLDPLERSFLRKSRVIVEREMSAMSEERNSDMDDNIHRRLKNVEADIKDMQTTLNEITAMLRKIRGERERSSGQVRMDVPREGQNCFERESDVHNNGEGVPILFFDDEHHEYDENTSIESTATGKPLEKIMNCSRARYDYETADRMLKREFTGMHCYDTAIYRGAIVTIAGKKGTKLKNVKKNLKGKESKIEENAACLEEARQVRRMNLPLVVMKCKQTLIIVLLDIGSTSTMMTKTFADKIDLKYKKGETLIKKDEAGEGCYDLILGNNFFIGKSVAIKGSSKSRQVIIEGESFPLLKIDKKYDLDEKPLEKGDSQEEKRNVISNSNDMLSENIPDITRNEWPENETNKFICNVTIRKMKRRYPKVIAKHQYDVGSEKIKVPLQTFLETTQLKKPVGFIPRSQAEIDFLESQVKLLMENDIIGKGVVPYLHPFFIIDQLIKLRSRFILNLNYPEHINTAYFQFALDKSQFKYFGFQCASGCYYYKRLPQGAKNSAGLFDVTLENLLKPFCENIILFCDDILIFSKETDEEHFQLVMKIIEIFERFKIDEKGFRPSEESLGRFVNRKRPENTKEFLSLILSGSYFRGCLPGFSDLVQPLMENKIIANITKAMQNCEMLYHPNYTKPFWITSDTCVSGIEEYLSQINDCNKEKLPTTQKERNPTITKSIAVRELINYFRPITKGYKTIVLTNHKNLLHFAEKGNDVRYGGFIEVIVSGDYHMQNIDKNLNPKGKELLLIPQQMISKVLEMAHDNSGHMEFSKKVCYFKNMKKSIFEYCRFCEPCQFRNQVPKLKLAEKVVAYERPNECLAVDKCGKINPPSGKYCYILGVIDCFSRFATLISLEDYKYETVLKKLYGKVFYIHGPPKKIRIDGAGNFKNAMLLKALKDTGIEISATIHYYSKSNSLIERLFKQVQNCISKYKKYEWAEMLEPFMCFRNTTVHKSTGQMPYYLHYLRYPTKGIGRFVNSRNPNRVDVDLPAEKLKEYAKKTFQETAKGKEQVEDNIPYKTGDYGLITNSNKKEKFEENYLGPYKIKKIVGKNVHLTKEEKGRLLVRHVSNLKRYVFRTGKERNIAKS</sequence>
<dbReference type="InterPro" id="IPR050951">
    <property type="entry name" value="Retrovirus_Pol_polyprotein"/>
</dbReference>
<dbReference type="EC" id="2.7.7.49" evidence="1"/>
<dbReference type="PROSITE" id="PS50994">
    <property type="entry name" value="INTEGRASE"/>
    <property type="match status" value="1"/>
</dbReference>
<dbReference type="Gene3D" id="3.10.10.10">
    <property type="entry name" value="HIV Type 1 Reverse Transcriptase, subunit A, domain 1"/>
    <property type="match status" value="1"/>
</dbReference>
<protein>
    <recommendedName>
        <fullName evidence="1">RNA-directed DNA polymerase</fullName>
        <ecNumber evidence="1">2.7.7.49</ecNumber>
    </recommendedName>
</protein>
<dbReference type="PANTHER" id="PTHR37984">
    <property type="entry name" value="PROTEIN CBG26694"/>
    <property type="match status" value="1"/>
</dbReference>
<accession>A0AAF5DLA4</accession>
<evidence type="ECO:0000256" key="1">
    <source>
        <dbReference type="ARBA" id="ARBA00012493"/>
    </source>
</evidence>
<dbReference type="PANTHER" id="PTHR37984:SF5">
    <property type="entry name" value="PROTEIN NYNRIN-LIKE"/>
    <property type="match status" value="1"/>
</dbReference>
<dbReference type="InterPro" id="IPR043502">
    <property type="entry name" value="DNA/RNA_pol_sf"/>
</dbReference>
<feature type="domain" description="Integrase catalytic" evidence="2">
    <location>
        <begin position="824"/>
        <end position="980"/>
    </location>
</feature>
<dbReference type="Gene3D" id="3.30.420.10">
    <property type="entry name" value="Ribonuclease H-like superfamily/Ribonuclease H"/>
    <property type="match status" value="1"/>
</dbReference>
<dbReference type="InterPro" id="IPR012337">
    <property type="entry name" value="RNaseH-like_sf"/>
</dbReference>
<dbReference type="Pfam" id="PF00078">
    <property type="entry name" value="RVT_1"/>
    <property type="match status" value="1"/>
</dbReference>
<proteinExistence type="predicted"/>
<dbReference type="GO" id="GO:0003964">
    <property type="term" value="F:RNA-directed DNA polymerase activity"/>
    <property type="evidence" value="ECO:0007669"/>
    <property type="project" value="UniProtKB-EC"/>
</dbReference>
<evidence type="ECO:0000259" key="2">
    <source>
        <dbReference type="PROSITE" id="PS50994"/>
    </source>
</evidence>
<name>A0AAF5DLA4_STRER</name>
<dbReference type="Gene3D" id="1.10.340.70">
    <property type="match status" value="1"/>
</dbReference>
<dbReference type="Proteomes" id="UP000035681">
    <property type="component" value="Unplaced"/>
</dbReference>
<dbReference type="SUPFAM" id="SSF53098">
    <property type="entry name" value="Ribonuclease H-like"/>
    <property type="match status" value="1"/>
</dbReference>
<reference evidence="4" key="1">
    <citation type="submission" date="2024-02" db="UniProtKB">
        <authorList>
            <consortium name="WormBaseParasite"/>
        </authorList>
    </citation>
    <scope>IDENTIFICATION</scope>
</reference>
<dbReference type="InterPro" id="IPR041588">
    <property type="entry name" value="Integrase_H2C2"/>
</dbReference>
<dbReference type="WBParaSite" id="TCONS_00013656.p1">
    <property type="protein sequence ID" value="TCONS_00013656.p1"/>
    <property type="gene ID" value="XLOC_008482"/>
</dbReference>
<dbReference type="InterPro" id="IPR000477">
    <property type="entry name" value="RT_dom"/>
</dbReference>
<dbReference type="Pfam" id="PF17921">
    <property type="entry name" value="Integrase_H2C2"/>
    <property type="match status" value="1"/>
</dbReference>
<dbReference type="Gene3D" id="3.30.70.270">
    <property type="match status" value="1"/>
</dbReference>